<reference evidence="2 3" key="1">
    <citation type="journal article" date="2016" name="Genome Announc.">
        <title>Draft Genome Sequence of Planomonospora sphaerica JCM9374, a Rare Actinomycete.</title>
        <authorList>
            <person name="Dohra H."/>
            <person name="Suzuki T."/>
            <person name="Inoue Y."/>
            <person name="Kodani S."/>
        </authorList>
    </citation>
    <scope>NUCLEOTIDE SEQUENCE [LARGE SCALE GENOMIC DNA]</scope>
    <source>
        <strain evidence="2 3">JCM 9374</strain>
    </source>
</reference>
<feature type="compositionally biased region" description="Basic residues" evidence="1">
    <location>
        <begin position="586"/>
        <end position="601"/>
    </location>
</feature>
<feature type="compositionally biased region" description="Basic and acidic residues" evidence="1">
    <location>
        <begin position="478"/>
        <end position="494"/>
    </location>
</feature>
<feature type="compositionally biased region" description="Gly residues" evidence="1">
    <location>
        <begin position="539"/>
        <end position="561"/>
    </location>
</feature>
<feature type="compositionally biased region" description="Low complexity" evidence="1">
    <location>
        <begin position="48"/>
        <end position="60"/>
    </location>
</feature>
<feature type="compositionally biased region" description="Basic residues" evidence="1">
    <location>
        <begin position="252"/>
        <end position="268"/>
    </location>
</feature>
<evidence type="ECO:0000313" key="3">
    <source>
        <dbReference type="Proteomes" id="UP000077701"/>
    </source>
</evidence>
<feature type="region of interest" description="Disordered" evidence="1">
    <location>
        <begin position="25"/>
        <end position="611"/>
    </location>
</feature>
<feature type="compositionally biased region" description="Basic residues" evidence="1">
    <location>
        <begin position="170"/>
        <end position="195"/>
    </location>
</feature>
<dbReference type="Proteomes" id="UP000077701">
    <property type="component" value="Unassembled WGS sequence"/>
</dbReference>
<feature type="compositionally biased region" description="Basic and acidic residues" evidence="1">
    <location>
        <begin position="515"/>
        <end position="526"/>
    </location>
</feature>
<proteinExistence type="predicted"/>
<name>A0A171DR32_9ACTN</name>
<organism evidence="2 3">
    <name type="scientific">Planomonospora sphaerica</name>
    <dbReference type="NCBI Taxonomy" id="161355"/>
    <lineage>
        <taxon>Bacteria</taxon>
        <taxon>Bacillati</taxon>
        <taxon>Actinomycetota</taxon>
        <taxon>Actinomycetes</taxon>
        <taxon>Streptosporangiales</taxon>
        <taxon>Streptosporangiaceae</taxon>
        <taxon>Planomonospora</taxon>
    </lineage>
</organism>
<protein>
    <submittedName>
        <fullName evidence="2">Uncharacterized protein</fullName>
    </submittedName>
</protein>
<feature type="compositionally biased region" description="Basic and acidic residues" evidence="1">
    <location>
        <begin position="385"/>
        <end position="401"/>
    </location>
</feature>
<comment type="caution">
    <text evidence="2">The sequence shown here is derived from an EMBL/GenBank/DDBJ whole genome shotgun (WGS) entry which is preliminary data.</text>
</comment>
<feature type="compositionally biased region" description="Basic residues" evidence="1">
    <location>
        <begin position="323"/>
        <end position="348"/>
    </location>
</feature>
<dbReference type="EMBL" id="BDCX01000049">
    <property type="protein sequence ID" value="GAT71510.1"/>
    <property type="molecule type" value="Genomic_DNA"/>
</dbReference>
<dbReference type="AlphaFoldDB" id="A0A171DR32"/>
<sequence>MPRRIGPSYGLLDVEEDRDDVCTAPERSAVAAVRPAARRGPDGRGPGRRQPPGGAGVRRAVPGPVVERAGAGGGPAAQDVAGRQGRADDPGRAGSAQPGVGPGDVPDRLGAVGGRLGALAEQRDRLGGHVRRLPAAGALDPARHSDDLRRGRGARAQQRRRGDDLPAQHRAGRHARSRPGRADRPRHRRGGRGHRGGLDVRTVRVRGAQRPVGPYLRVVRGGPRPGERDDDDRRRLPGALAGRPDVGTGHRQALHRRRRHHRGRRPGRHPAERGRAAGGPPASVQGRGRAGRGVGDGLLQQLERGQAARPPPVDHRRPQGRAGLHRLRGVRLGGHRPAGRTGGLHRRGGPVGGERGHRHGDGPQRLPPVRLAAQGRGAGRPGADVQDRGRQPAHPDQEVRARAVRAAAVRPVPDRRGRQRRAPRAGPRSRTEVPGAAQERRAPAAGEERGEDLRRGAERRRHRQPERRLDDQLAGLLGEHHAGDNDPAGHQERRGVRRDRHLQPRRVGRRLLLPGRDRGGRGDAVRRGPGRPARLTRPGHGGPGDAPADPGGGGAGGGGAGLRAADGRRRAARRLERAAGGVAAGHRGRRGGRRAVRRPRSHREAADDLDA</sequence>
<feature type="compositionally biased region" description="Low complexity" evidence="1">
    <location>
        <begin position="210"/>
        <end position="222"/>
    </location>
</feature>
<keyword evidence="3" id="KW-1185">Reference proteome</keyword>
<reference evidence="3" key="2">
    <citation type="submission" date="2016-04" db="EMBL/GenBank/DDBJ databases">
        <title>Planomonospora sphaerica JCM9374 whole genome shotgun sequence.</title>
        <authorList>
            <person name="Suzuki T."/>
            <person name="Dohra H."/>
            <person name="Kodani S."/>
        </authorList>
    </citation>
    <scope>NUCLEOTIDE SEQUENCE [LARGE SCALE GENOMIC DNA]</scope>
    <source>
        <strain evidence="3">JCM 9374</strain>
    </source>
</reference>
<evidence type="ECO:0000256" key="1">
    <source>
        <dbReference type="SAM" id="MobiDB-lite"/>
    </source>
</evidence>
<feature type="compositionally biased region" description="Basic and acidic residues" evidence="1">
    <location>
        <begin position="602"/>
        <end position="611"/>
    </location>
</feature>
<feature type="compositionally biased region" description="Low complexity" evidence="1">
    <location>
        <begin position="25"/>
        <end position="35"/>
    </location>
</feature>
<feature type="compositionally biased region" description="Basic and acidic residues" evidence="1">
    <location>
        <begin position="141"/>
        <end position="150"/>
    </location>
</feature>
<feature type="compositionally biased region" description="Basic and acidic residues" evidence="1">
    <location>
        <begin position="565"/>
        <end position="577"/>
    </location>
</feature>
<accession>A0A171DR32</accession>
<gene>
    <name evidence="2" type="ORF">PS9374_07202</name>
</gene>
<evidence type="ECO:0000313" key="2">
    <source>
        <dbReference type="EMBL" id="GAT71510.1"/>
    </source>
</evidence>
<feature type="compositionally biased region" description="Basic and acidic residues" evidence="1">
    <location>
        <begin position="225"/>
        <end position="235"/>
    </location>
</feature>
<feature type="compositionally biased region" description="Basic residues" evidence="1">
    <location>
        <begin position="495"/>
        <end position="509"/>
    </location>
</feature>
<feature type="compositionally biased region" description="Basic and acidic residues" evidence="1">
    <location>
        <begin position="438"/>
        <end position="456"/>
    </location>
</feature>